<organism evidence="6">
    <name type="scientific">marine sediment metagenome</name>
    <dbReference type="NCBI Taxonomy" id="412755"/>
    <lineage>
        <taxon>unclassified sequences</taxon>
        <taxon>metagenomes</taxon>
        <taxon>ecological metagenomes</taxon>
    </lineage>
</organism>
<reference evidence="6" key="1">
    <citation type="journal article" date="2014" name="Front. Microbiol.">
        <title>High frequency of phylogenetically diverse reductive dehalogenase-homologous genes in deep subseafloor sedimentary metagenomes.</title>
        <authorList>
            <person name="Kawai M."/>
            <person name="Futagami T."/>
            <person name="Toyoda A."/>
            <person name="Takaki Y."/>
            <person name="Nishi S."/>
            <person name="Hori S."/>
            <person name="Arai W."/>
            <person name="Tsubouchi T."/>
            <person name="Morono Y."/>
            <person name="Uchiyama I."/>
            <person name="Ito T."/>
            <person name="Fujiyama A."/>
            <person name="Inagaki F."/>
            <person name="Takami H."/>
        </authorList>
    </citation>
    <scope>NUCLEOTIDE SEQUENCE</scope>
    <source>
        <strain evidence="6">Expedition CK06-06</strain>
    </source>
</reference>
<gene>
    <name evidence="6" type="ORF">S06H3_55844</name>
</gene>
<sequence length="118" mass="13644">TPIEKYPEFIRKLEELAERYKLFYASSARVIDCGHSMMFSFSYTFNRADPGSMDRAKEALDEAAEFALEQGGVIWKPNIDEQKMVMERMDPNTLKLMMKLKELLDPNGIMNPGNWEAN</sequence>
<keyword evidence="2" id="KW-0285">Flavoprotein</keyword>
<dbReference type="EMBL" id="BARV01035848">
    <property type="protein sequence ID" value="GAI48154.1"/>
    <property type="molecule type" value="Genomic_DNA"/>
</dbReference>
<feature type="domain" description="FAD-binding oxidoreductase/transferase type 4 C-terminal" evidence="5">
    <location>
        <begin position="2"/>
        <end position="114"/>
    </location>
</feature>
<dbReference type="InterPro" id="IPR016171">
    <property type="entry name" value="Vanillyl_alc_oxidase_C-sub2"/>
</dbReference>
<comment type="caution">
    <text evidence="6">The sequence shown here is derived from an EMBL/GenBank/DDBJ whole genome shotgun (WGS) entry which is preliminary data.</text>
</comment>
<evidence type="ECO:0000256" key="3">
    <source>
        <dbReference type="ARBA" id="ARBA00022827"/>
    </source>
</evidence>
<evidence type="ECO:0000313" key="6">
    <source>
        <dbReference type="EMBL" id="GAI48154.1"/>
    </source>
</evidence>
<dbReference type="PANTHER" id="PTHR11748:SF111">
    <property type="entry name" value="D-LACTATE DEHYDROGENASE, MITOCHONDRIAL-RELATED"/>
    <property type="match status" value="1"/>
</dbReference>
<dbReference type="GO" id="GO:0050660">
    <property type="term" value="F:flavin adenine dinucleotide binding"/>
    <property type="evidence" value="ECO:0007669"/>
    <property type="project" value="InterPro"/>
</dbReference>
<comment type="cofactor">
    <cofactor evidence="1">
        <name>FAD</name>
        <dbReference type="ChEBI" id="CHEBI:57692"/>
    </cofactor>
</comment>
<evidence type="ECO:0000256" key="4">
    <source>
        <dbReference type="ARBA" id="ARBA00023002"/>
    </source>
</evidence>
<dbReference type="GO" id="GO:1903457">
    <property type="term" value="P:lactate catabolic process"/>
    <property type="evidence" value="ECO:0007669"/>
    <property type="project" value="TreeGrafter"/>
</dbReference>
<keyword evidence="3" id="KW-0274">FAD</keyword>
<dbReference type="Gene3D" id="1.10.45.10">
    <property type="entry name" value="Vanillyl-alcohol Oxidase, Chain A, domain 4"/>
    <property type="match status" value="1"/>
</dbReference>
<evidence type="ECO:0000256" key="2">
    <source>
        <dbReference type="ARBA" id="ARBA00022630"/>
    </source>
</evidence>
<dbReference type="InterPro" id="IPR004113">
    <property type="entry name" value="FAD-bd_oxidored_4_C"/>
</dbReference>
<dbReference type="GO" id="GO:0004458">
    <property type="term" value="F:D-lactate dehydrogenase (cytochrome) activity"/>
    <property type="evidence" value="ECO:0007669"/>
    <property type="project" value="TreeGrafter"/>
</dbReference>
<dbReference type="InterPro" id="IPR016164">
    <property type="entry name" value="FAD-linked_Oxase-like_C"/>
</dbReference>
<dbReference type="PANTHER" id="PTHR11748">
    <property type="entry name" value="D-LACTATE DEHYDROGENASE"/>
    <property type="match status" value="1"/>
</dbReference>
<evidence type="ECO:0000256" key="1">
    <source>
        <dbReference type="ARBA" id="ARBA00001974"/>
    </source>
</evidence>
<dbReference type="SUPFAM" id="SSF55103">
    <property type="entry name" value="FAD-linked oxidases, C-terminal domain"/>
    <property type="match status" value="1"/>
</dbReference>
<evidence type="ECO:0000259" key="5">
    <source>
        <dbReference type="Pfam" id="PF02913"/>
    </source>
</evidence>
<protein>
    <recommendedName>
        <fullName evidence="5">FAD-binding oxidoreductase/transferase type 4 C-terminal domain-containing protein</fullName>
    </recommendedName>
</protein>
<dbReference type="AlphaFoldDB" id="X1QXY3"/>
<proteinExistence type="predicted"/>
<dbReference type="Pfam" id="PF02913">
    <property type="entry name" value="FAD-oxidase_C"/>
    <property type="match status" value="1"/>
</dbReference>
<dbReference type="GO" id="GO:0008720">
    <property type="term" value="F:D-lactate dehydrogenase (NAD+) activity"/>
    <property type="evidence" value="ECO:0007669"/>
    <property type="project" value="TreeGrafter"/>
</dbReference>
<accession>X1QXY3</accession>
<keyword evidence="4" id="KW-0560">Oxidoreductase</keyword>
<feature type="non-terminal residue" evidence="6">
    <location>
        <position position="1"/>
    </location>
</feature>
<name>X1QXY3_9ZZZZ</name>